<dbReference type="PaxDb" id="4113-PGSC0003DMT400013618"/>
<sequence>MKKKVAAAAVVWLFRPVVVQKRCKVDGKGAVIDGWRMEEEVTLETAGYCRFPAVHGRFFGSGRWAIDERG</sequence>
<feature type="signal peptide" evidence="1">
    <location>
        <begin position="1"/>
        <end position="20"/>
    </location>
</feature>
<dbReference type="HOGENOM" id="CLU_2762763_0_0_1"/>
<organism evidence="2 3">
    <name type="scientific">Solanum tuberosum</name>
    <name type="common">Potato</name>
    <dbReference type="NCBI Taxonomy" id="4113"/>
    <lineage>
        <taxon>Eukaryota</taxon>
        <taxon>Viridiplantae</taxon>
        <taxon>Streptophyta</taxon>
        <taxon>Embryophyta</taxon>
        <taxon>Tracheophyta</taxon>
        <taxon>Spermatophyta</taxon>
        <taxon>Magnoliopsida</taxon>
        <taxon>eudicotyledons</taxon>
        <taxon>Gunneridae</taxon>
        <taxon>Pentapetalae</taxon>
        <taxon>asterids</taxon>
        <taxon>lamiids</taxon>
        <taxon>Solanales</taxon>
        <taxon>Solanaceae</taxon>
        <taxon>Solanoideae</taxon>
        <taxon>Solaneae</taxon>
        <taxon>Solanum</taxon>
    </lineage>
</organism>
<proteinExistence type="predicted"/>
<dbReference type="Gramene" id="PGSC0003DMT400013618">
    <property type="protein sequence ID" value="PGSC0003DMT400013618"/>
    <property type="gene ID" value="PGSC0003DMG400005321"/>
</dbReference>
<name>M1A331_SOLTU</name>
<evidence type="ECO:0000256" key="1">
    <source>
        <dbReference type="SAM" id="SignalP"/>
    </source>
</evidence>
<keyword evidence="1" id="KW-0732">Signal</keyword>
<dbReference type="InParanoid" id="M1A331"/>
<protein>
    <submittedName>
        <fullName evidence="2">Uncharacterized protein</fullName>
    </submittedName>
</protein>
<feature type="chain" id="PRO_5004011069" evidence="1">
    <location>
        <begin position="21"/>
        <end position="70"/>
    </location>
</feature>
<evidence type="ECO:0000313" key="2">
    <source>
        <dbReference type="EnsemblPlants" id="PGSC0003DMT400013618"/>
    </source>
</evidence>
<dbReference type="AlphaFoldDB" id="M1A331"/>
<dbReference type="Proteomes" id="UP000011115">
    <property type="component" value="Unassembled WGS sequence"/>
</dbReference>
<accession>M1A331</accession>
<reference evidence="2" key="2">
    <citation type="submission" date="2015-06" db="UniProtKB">
        <authorList>
            <consortium name="EnsemblPlants"/>
        </authorList>
    </citation>
    <scope>IDENTIFICATION</scope>
    <source>
        <strain evidence="2">DM1-3 516 R44</strain>
    </source>
</reference>
<dbReference type="EnsemblPlants" id="PGSC0003DMT400013618">
    <property type="protein sequence ID" value="PGSC0003DMT400013618"/>
    <property type="gene ID" value="PGSC0003DMG400005321"/>
</dbReference>
<keyword evidence="3" id="KW-1185">Reference proteome</keyword>
<evidence type="ECO:0000313" key="3">
    <source>
        <dbReference type="Proteomes" id="UP000011115"/>
    </source>
</evidence>
<reference evidence="3" key="1">
    <citation type="journal article" date="2011" name="Nature">
        <title>Genome sequence and analysis of the tuber crop potato.</title>
        <authorList>
            <consortium name="The Potato Genome Sequencing Consortium"/>
        </authorList>
    </citation>
    <scope>NUCLEOTIDE SEQUENCE [LARGE SCALE GENOMIC DNA]</scope>
    <source>
        <strain evidence="3">cv. DM1-3 516 R44</strain>
    </source>
</reference>